<dbReference type="Gene3D" id="4.10.60.10">
    <property type="entry name" value="Zinc finger, CCHC-type"/>
    <property type="match status" value="1"/>
</dbReference>
<proteinExistence type="predicted"/>
<dbReference type="Proteomes" id="UP000654075">
    <property type="component" value="Unassembled WGS sequence"/>
</dbReference>
<gene>
    <name evidence="5" type="ORF">PGLA1383_LOCUS43866</name>
</gene>
<dbReference type="InterPro" id="IPR012340">
    <property type="entry name" value="NA-bd_OB-fold"/>
</dbReference>
<dbReference type="SMART" id="SM00316">
    <property type="entry name" value="S1"/>
    <property type="match status" value="1"/>
</dbReference>
<dbReference type="InterPro" id="IPR001878">
    <property type="entry name" value="Znf_CCHC"/>
</dbReference>
<dbReference type="EMBL" id="CAJNNV010029090">
    <property type="protein sequence ID" value="CAE8626994.1"/>
    <property type="molecule type" value="Genomic_DNA"/>
</dbReference>
<dbReference type="Pfam" id="PF00575">
    <property type="entry name" value="S1"/>
    <property type="match status" value="1"/>
</dbReference>
<evidence type="ECO:0000313" key="5">
    <source>
        <dbReference type="EMBL" id="CAE8626994.1"/>
    </source>
</evidence>
<keyword evidence="1" id="KW-0863">Zinc-finger</keyword>
<feature type="domain" description="CCHC-type" evidence="4">
    <location>
        <begin position="148"/>
        <end position="161"/>
    </location>
</feature>
<evidence type="ECO:0000256" key="1">
    <source>
        <dbReference type="PROSITE-ProRule" id="PRU00047"/>
    </source>
</evidence>
<evidence type="ECO:0000259" key="4">
    <source>
        <dbReference type="PROSITE" id="PS50158"/>
    </source>
</evidence>
<dbReference type="GO" id="GO:0008270">
    <property type="term" value="F:zinc ion binding"/>
    <property type="evidence" value="ECO:0007669"/>
    <property type="project" value="UniProtKB-KW"/>
</dbReference>
<feature type="domain" description="S1 motif" evidence="3">
    <location>
        <begin position="33"/>
        <end position="106"/>
    </location>
</feature>
<dbReference type="AlphaFoldDB" id="A0A813GS56"/>
<evidence type="ECO:0000259" key="3">
    <source>
        <dbReference type="PROSITE" id="PS50126"/>
    </source>
</evidence>
<evidence type="ECO:0000256" key="2">
    <source>
        <dbReference type="SAM" id="MobiDB-lite"/>
    </source>
</evidence>
<dbReference type="PROSITE" id="PS50126">
    <property type="entry name" value="S1"/>
    <property type="match status" value="1"/>
</dbReference>
<reference evidence="5" key="1">
    <citation type="submission" date="2021-02" db="EMBL/GenBank/DDBJ databases">
        <authorList>
            <person name="Dougan E. K."/>
            <person name="Rhodes N."/>
            <person name="Thang M."/>
            <person name="Chan C."/>
        </authorList>
    </citation>
    <scope>NUCLEOTIDE SEQUENCE</scope>
</reference>
<sequence>FGGSFDRSEGGKGKGKGGGLRGRTSGRELPKLYSIHKATVVRVQDYGCFCRLGDGDKYKDGLLHISRISASGRVESVEDVLHENDPVWVKVCEVKEDEAKYSIDMRFVGQKDGEDLDANNVQADSGSGKGKGKGPEPIRIGAVQATTCSRCGARGHFAKECWAGTGKQYDMVEEIEEPPRRLRSATLDARGKGSQSQLDTTQR</sequence>
<organism evidence="5 6">
    <name type="scientific">Polarella glacialis</name>
    <name type="common">Dinoflagellate</name>
    <dbReference type="NCBI Taxonomy" id="89957"/>
    <lineage>
        <taxon>Eukaryota</taxon>
        <taxon>Sar</taxon>
        <taxon>Alveolata</taxon>
        <taxon>Dinophyceae</taxon>
        <taxon>Suessiales</taxon>
        <taxon>Suessiaceae</taxon>
        <taxon>Polarella</taxon>
    </lineage>
</organism>
<dbReference type="OrthoDB" id="1918363at2759"/>
<dbReference type="Gene3D" id="2.40.50.140">
    <property type="entry name" value="Nucleic acid-binding proteins"/>
    <property type="match status" value="1"/>
</dbReference>
<dbReference type="GO" id="GO:0003723">
    <property type="term" value="F:RNA binding"/>
    <property type="evidence" value="ECO:0007669"/>
    <property type="project" value="TreeGrafter"/>
</dbReference>
<dbReference type="PANTHER" id="PTHR15838">
    <property type="entry name" value="NUCLEOLAR PROTEIN OF 40 KDA"/>
    <property type="match status" value="1"/>
</dbReference>
<feature type="non-terminal residue" evidence="5">
    <location>
        <position position="1"/>
    </location>
</feature>
<keyword evidence="6" id="KW-1185">Reference proteome</keyword>
<dbReference type="PANTHER" id="PTHR15838:SF1">
    <property type="entry name" value="ZINC FINGER CCHC DOMAIN-CONTAINING PROTEIN 17"/>
    <property type="match status" value="1"/>
</dbReference>
<dbReference type="SUPFAM" id="SSF57756">
    <property type="entry name" value="Retrovirus zinc finger-like domains"/>
    <property type="match status" value="1"/>
</dbReference>
<dbReference type="OMA" id="CKVIAME"/>
<keyword evidence="1" id="KW-0479">Metal-binding</keyword>
<dbReference type="GO" id="GO:0043489">
    <property type="term" value="P:RNA stabilization"/>
    <property type="evidence" value="ECO:0007669"/>
    <property type="project" value="TreeGrafter"/>
</dbReference>
<dbReference type="SMART" id="SM00343">
    <property type="entry name" value="ZnF_C2HC"/>
    <property type="match status" value="1"/>
</dbReference>
<accession>A0A813GS56</accession>
<dbReference type="PROSITE" id="PS50158">
    <property type="entry name" value="ZF_CCHC"/>
    <property type="match status" value="1"/>
</dbReference>
<feature type="region of interest" description="Disordered" evidence="2">
    <location>
        <begin position="114"/>
        <end position="138"/>
    </location>
</feature>
<evidence type="ECO:0000313" key="6">
    <source>
        <dbReference type="Proteomes" id="UP000654075"/>
    </source>
</evidence>
<feature type="region of interest" description="Disordered" evidence="2">
    <location>
        <begin position="176"/>
        <end position="203"/>
    </location>
</feature>
<name>A0A813GS56_POLGL</name>
<feature type="compositionally biased region" description="Basic and acidic residues" evidence="2">
    <location>
        <begin position="1"/>
        <end position="12"/>
    </location>
</feature>
<dbReference type="SUPFAM" id="SSF50249">
    <property type="entry name" value="Nucleic acid-binding proteins"/>
    <property type="match status" value="1"/>
</dbReference>
<protein>
    <submittedName>
        <fullName evidence="5">Uncharacterized protein</fullName>
    </submittedName>
</protein>
<keyword evidence="1" id="KW-0862">Zinc</keyword>
<dbReference type="InterPro" id="IPR003029">
    <property type="entry name" value="S1_domain"/>
</dbReference>
<feature type="region of interest" description="Disordered" evidence="2">
    <location>
        <begin position="1"/>
        <end position="25"/>
    </location>
</feature>
<feature type="compositionally biased region" description="Polar residues" evidence="2">
    <location>
        <begin position="193"/>
        <end position="203"/>
    </location>
</feature>
<comment type="caution">
    <text evidence="5">The sequence shown here is derived from an EMBL/GenBank/DDBJ whole genome shotgun (WGS) entry which is preliminary data.</text>
</comment>
<dbReference type="InterPro" id="IPR036875">
    <property type="entry name" value="Znf_CCHC_sf"/>
</dbReference>